<dbReference type="EMBL" id="CCYD01003042">
    <property type="protein sequence ID" value="CEG48768.1"/>
    <property type="molecule type" value="Genomic_DNA"/>
</dbReference>
<protein>
    <submittedName>
        <fullName evidence="1">Uncharacterized protein</fullName>
    </submittedName>
</protein>
<dbReference type="GeneID" id="36401628"/>
<name>A0A0P1B386_PLAHL</name>
<dbReference type="RefSeq" id="XP_024585137.1">
    <property type="nucleotide sequence ID" value="XM_024719882.1"/>
</dbReference>
<reference evidence="2" key="1">
    <citation type="submission" date="2014-09" db="EMBL/GenBank/DDBJ databases">
        <authorList>
            <person name="Sharma Rahul"/>
            <person name="Thines Marco"/>
        </authorList>
    </citation>
    <scope>NUCLEOTIDE SEQUENCE [LARGE SCALE GENOMIC DNA]</scope>
</reference>
<dbReference type="Proteomes" id="UP000054928">
    <property type="component" value="Unassembled WGS sequence"/>
</dbReference>
<keyword evidence="2" id="KW-1185">Reference proteome</keyword>
<evidence type="ECO:0000313" key="1">
    <source>
        <dbReference type="EMBL" id="CEG48768.1"/>
    </source>
</evidence>
<proteinExistence type="predicted"/>
<organism evidence="1 2">
    <name type="scientific">Plasmopara halstedii</name>
    <name type="common">Downy mildew of sunflower</name>
    <dbReference type="NCBI Taxonomy" id="4781"/>
    <lineage>
        <taxon>Eukaryota</taxon>
        <taxon>Sar</taxon>
        <taxon>Stramenopiles</taxon>
        <taxon>Oomycota</taxon>
        <taxon>Peronosporomycetes</taxon>
        <taxon>Peronosporales</taxon>
        <taxon>Peronosporaceae</taxon>
        <taxon>Plasmopara</taxon>
    </lineage>
</organism>
<dbReference type="AlphaFoldDB" id="A0A0P1B386"/>
<accession>A0A0P1B386</accession>
<sequence length="49" mass="5950">MYSKLVESVKKVYFFIPDVITNVSHYTRHLGYAKREDTKRYATLMWTVY</sequence>
<evidence type="ECO:0000313" key="2">
    <source>
        <dbReference type="Proteomes" id="UP000054928"/>
    </source>
</evidence>